<feature type="signal peptide" evidence="2">
    <location>
        <begin position="1"/>
        <end position="23"/>
    </location>
</feature>
<keyword evidence="2" id="KW-0732">Signal</keyword>
<dbReference type="OrthoDB" id="9982012at2"/>
<evidence type="ECO:0000256" key="2">
    <source>
        <dbReference type="SAM" id="SignalP"/>
    </source>
</evidence>
<evidence type="ECO:0008006" key="5">
    <source>
        <dbReference type="Google" id="ProtNLM"/>
    </source>
</evidence>
<evidence type="ECO:0000313" key="3">
    <source>
        <dbReference type="EMBL" id="SUU90963.1"/>
    </source>
</evidence>
<keyword evidence="1" id="KW-0472">Membrane</keyword>
<dbReference type="EMBL" id="UFSM01000001">
    <property type="protein sequence ID" value="SUU90963.1"/>
    <property type="molecule type" value="Genomic_DNA"/>
</dbReference>
<reference evidence="3 4" key="1">
    <citation type="submission" date="2018-06" db="EMBL/GenBank/DDBJ databases">
        <authorList>
            <consortium name="Pathogen Informatics"/>
            <person name="Doyle S."/>
        </authorList>
    </citation>
    <scope>NUCLEOTIDE SEQUENCE [LARGE SCALE GENOMIC DNA]</scope>
    <source>
        <strain evidence="3 4">NCTC10684</strain>
    </source>
</reference>
<feature type="transmembrane region" description="Helical" evidence="1">
    <location>
        <begin position="118"/>
        <end position="138"/>
    </location>
</feature>
<organism evidence="3 4">
    <name type="scientific">Aminobacter aminovorans</name>
    <name type="common">Chelatobacter heintzii</name>
    <dbReference type="NCBI Taxonomy" id="83263"/>
    <lineage>
        <taxon>Bacteria</taxon>
        <taxon>Pseudomonadati</taxon>
        <taxon>Pseudomonadota</taxon>
        <taxon>Alphaproteobacteria</taxon>
        <taxon>Hyphomicrobiales</taxon>
        <taxon>Phyllobacteriaceae</taxon>
        <taxon>Aminobacter</taxon>
    </lineage>
</organism>
<dbReference type="AlphaFoldDB" id="A0A380WPU6"/>
<dbReference type="RefSeq" id="WP_115732900.1">
    <property type="nucleotide sequence ID" value="NZ_BAAAVY010000037.1"/>
</dbReference>
<gene>
    <name evidence="3" type="ORF">NCTC10684_04223</name>
</gene>
<evidence type="ECO:0000256" key="1">
    <source>
        <dbReference type="SAM" id="Phobius"/>
    </source>
</evidence>
<keyword evidence="1" id="KW-1133">Transmembrane helix</keyword>
<dbReference type="Proteomes" id="UP000254701">
    <property type="component" value="Unassembled WGS sequence"/>
</dbReference>
<accession>A0A380WPU6</accession>
<feature type="chain" id="PRO_5016945913" description="Lectin-like protein BA14k" evidence="2">
    <location>
        <begin position="24"/>
        <end position="178"/>
    </location>
</feature>
<name>A0A380WPU6_AMIAI</name>
<evidence type="ECO:0000313" key="4">
    <source>
        <dbReference type="Proteomes" id="UP000254701"/>
    </source>
</evidence>
<sequence length="178" mass="19251">MSVSRILACAIAASLLTSLPAQAGGSLPTSLPAQVGGSLPTSLPAQAGGSLPTSLPAQAGGSYTGNAPVLLVGGGYWDDDDDIDCDWPRDRYERRQCERWRDRQDRRDRHKRDKGTEAAIGLGILGLAVGAIVAGSVAEQNSRDRQRDQWSGPCHRRHGYDRRSNTFIGEGGRRFYCR</sequence>
<keyword evidence="1" id="KW-0812">Transmembrane</keyword>
<proteinExistence type="predicted"/>
<protein>
    <recommendedName>
        <fullName evidence="5">Lectin-like protein BA14k</fullName>
    </recommendedName>
</protein>